<dbReference type="EMBL" id="VCIW01000033">
    <property type="protein sequence ID" value="TLS48563.1"/>
    <property type="molecule type" value="Genomic_DNA"/>
</dbReference>
<evidence type="ECO:0000313" key="2">
    <source>
        <dbReference type="EMBL" id="TLS48563.1"/>
    </source>
</evidence>
<proteinExistence type="predicted"/>
<reference evidence="2 3" key="1">
    <citation type="submission" date="2019-05" db="EMBL/GenBank/DDBJ databases">
        <authorList>
            <person name="Narsing Rao M.P."/>
            <person name="Li W.J."/>
        </authorList>
    </citation>
    <scope>NUCLEOTIDE SEQUENCE [LARGE SCALE GENOMIC DNA]</scope>
    <source>
        <strain evidence="2 3">SYSU_K30003</strain>
    </source>
</reference>
<accession>A0A5R9G748</accession>
<dbReference type="Pfam" id="PF01590">
    <property type="entry name" value="GAF"/>
    <property type="match status" value="1"/>
</dbReference>
<protein>
    <recommendedName>
        <fullName evidence="1">GAF domain-containing protein</fullName>
    </recommendedName>
</protein>
<dbReference type="OrthoDB" id="2642871at2"/>
<name>A0A5R9G748_9BACL</name>
<feature type="domain" description="GAF" evidence="1">
    <location>
        <begin position="126"/>
        <end position="196"/>
    </location>
</feature>
<organism evidence="2 3">
    <name type="scientific">Paenibacillus antri</name>
    <dbReference type="NCBI Taxonomy" id="2582848"/>
    <lineage>
        <taxon>Bacteria</taxon>
        <taxon>Bacillati</taxon>
        <taxon>Bacillota</taxon>
        <taxon>Bacilli</taxon>
        <taxon>Bacillales</taxon>
        <taxon>Paenibacillaceae</taxon>
        <taxon>Paenibacillus</taxon>
    </lineage>
</organism>
<dbReference type="SUPFAM" id="SSF55781">
    <property type="entry name" value="GAF domain-like"/>
    <property type="match status" value="1"/>
</dbReference>
<gene>
    <name evidence="2" type="ORF">FE782_30085</name>
</gene>
<dbReference type="InterPro" id="IPR003018">
    <property type="entry name" value="GAF"/>
</dbReference>
<dbReference type="Gene3D" id="3.30.450.40">
    <property type="match status" value="1"/>
</dbReference>
<dbReference type="InterPro" id="IPR029016">
    <property type="entry name" value="GAF-like_dom_sf"/>
</dbReference>
<dbReference type="Proteomes" id="UP000309676">
    <property type="component" value="Unassembled WGS sequence"/>
</dbReference>
<evidence type="ECO:0000313" key="3">
    <source>
        <dbReference type="Proteomes" id="UP000309676"/>
    </source>
</evidence>
<comment type="caution">
    <text evidence="2">The sequence shown here is derived from an EMBL/GenBank/DDBJ whole genome shotgun (WGS) entry which is preliminary data.</text>
</comment>
<dbReference type="RefSeq" id="WP_138198057.1">
    <property type="nucleotide sequence ID" value="NZ_VCIW01000033.1"/>
</dbReference>
<evidence type="ECO:0000259" key="1">
    <source>
        <dbReference type="Pfam" id="PF01590"/>
    </source>
</evidence>
<dbReference type="AlphaFoldDB" id="A0A5R9G748"/>
<sequence>MDRMITSLRTFKLTKDIRRALATLDRRLLQESNVSNHLLKLYREEWIGPEQYIYMETKLLLNRFCLATERLFPERDVTMGVYFFDSAEKRLWVGADPSVPKHYSEYANGLSVIGDIVDGETPEYVKRVVPIRDVDSSEHLVSLNHRNDLLKADLRSFCTVPLLHNGRIIGHANLFSRQPKAWSLEESLLIRRQATSIESRLLDARDRFVQAAAAF</sequence>
<keyword evidence="3" id="KW-1185">Reference proteome</keyword>